<dbReference type="Gene3D" id="3.40.190.290">
    <property type="match status" value="1"/>
</dbReference>
<dbReference type="InterPro" id="IPR058163">
    <property type="entry name" value="LysR-type_TF_proteobact-type"/>
</dbReference>
<name>A0ABQ6C3Y3_9BURK</name>
<keyword evidence="4" id="KW-0804">Transcription</keyword>
<keyword evidence="3" id="KW-0238">DNA-binding</keyword>
<dbReference type="InterPro" id="IPR005119">
    <property type="entry name" value="LysR_subst-bd"/>
</dbReference>
<evidence type="ECO:0000313" key="6">
    <source>
        <dbReference type="EMBL" id="GLS12912.1"/>
    </source>
</evidence>
<dbReference type="Pfam" id="PF00126">
    <property type="entry name" value="HTH_1"/>
    <property type="match status" value="1"/>
</dbReference>
<dbReference type="PROSITE" id="PS50931">
    <property type="entry name" value="HTH_LYSR"/>
    <property type="match status" value="1"/>
</dbReference>
<gene>
    <name evidence="6" type="ORF">GCM10007935_03400</name>
</gene>
<comment type="caution">
    <text evidence="6">The sequence shown here is derived from an EMBL/GenBank/DDBJ whole genome shotgun (WGS) entry which is preliminary data.</text>
</comment>
<dbReference type="PANTHER" id="PTHR30537:SF3">
    <property type="entry name" value="TRANSCRIPTIONAL REGULATORY PROTEIN"/>
    <property type="match status" value="1"/>
</dbReference>
<proteinExistence type="inferred from homology"/>
<comment type="similarity">
    <text evidence="1">Belongs to the LysR transcriptional regulatory family.</text>
</comment>
<sequence>MKSPQVPTSASLSPDWSDLRVFLLVAEQGSAKAAAQLDMDVTTVRRRVAALEKNLGSALLVRSGRTFRLTAEGERVRAVAARMAVLGSELSRSATDGARELEGVVRISTMEGFGSAYLAPRLAPFLSLHPRLSVQLVTAPHIVNLAEREADLSINMVRPRAGRLVVRRLAQFGVGLYGSGIYLDAHGVPADVPALAGHRFVTYVDELVAVSPVRWLPGTVTPGQCRLTSTSLMAQLAAVESGAGLAMLPHFLTHQRHLVRVMPEAVNPTRDWWLVVHQDLQNVPRIRAAIDFIVGIMARDQALLLGQADAGPAVPATGA</sequence>
<keyword evidence="2" id="KW-0805">Transcription regulation</keyword>
<dbReference type="InterPro" id="IPR000847">
    <property type="entry name" value="LysR_HTH_N"/>
</dbReference>
<evidence type="ECO:0000259" key="5">
    <source>
        <dbReference type="PROSITE" id="PS50931"/>
    </source>
</evidence>
<accession>A0ABQ6C3Y3</accession>
<feature type="domain" description="HTH lysR-type" evidence="5">
    <location>
        <begin position="14"/>
        <end position="70"/>
    </location>
</feature>
<dbReference type="PANTHER" id="PTHR30537">
    <property type="entry name" value="HTH-TYPE TRANSCRIPTIONAL REGULATOR"/>
    <property type="match status" value="1"/>
</dbReference>
<evidence type="ECO:0000256" key="1">
    <source>
        <dbReference type="ARBA" id="ARBA00009437"/>
    </source>
</evidence>
<protein>
    <submittedName>
        <fullName evidence="6">Transcriptional regulator</fullName>
    </submittedName>
</protein>
<evidence type="ECO:0000256" key="3">
    <source>
        <dbReference type="ARBA" id="ARBA00023125"/>
    </source>
</evidence>
<dbReference type="Proteomes" id="UP001156903">
    <property type="component" value="Unassembled WGS sequence"/>
</dbReference>
<dbReference type="SUPFAM" id="SSF53850">
    <property type="entry name" value="Periplasmic binding protein-like II"/>
    <property type="match status" value="1"/>
</dbReference>
<dbReference type="SUPFAM" id="SSF46785">
    <property type="entry name" value="Winged helix' DNA-binding domain"/>
    <property type="match status" value="1"/>
</dbReference>
<dbReference type="InterPro" id="IPR036388">
    <property type="entry name" value="WH-like_DNA-bd_sf"/>
</dbReference>
<dbReference type="Pfam" id="PF03466">
    <property type="entry name" value="LysR_substrate"/>
    <property type="match status" value="1"/>
</dbReference>
<dbReference type="InterPro" id="IPR036390">
    <property type="entry name" value="WH_DNA-bd_sf"/>
</dbReference>
<reference evidence="7" key="1">
    <citation type="journal article" date="2019" name="Int. J. Syst. Evol. Microbiol.">
        <title>The Global Catalogue of Microorganisms (GCM) 10K type strain sequencing project: providing services to taxonomists for standard genome sequencing and annotation.</title>
        <authorList>
            <consortium name="The Broad Institute Genomics Platform"/>
            <consortium name="The Broad Institute Genome Sequencing Center for Infectious Disease"/>
            <person name="Wu L."/>
            <person name="Ma J."/>
        </authorList>
    </citation>
    <scope>NUCLEOTIDE SEQUENCE [LARGE SCALE GENOMIC DNA]</scope>
    <source>
        <strain evidence="7">NBRC 109341</strain>
    </source>
</reference>
<evidence type="ECO:0000256" key="4">
    <source>
        <dbReference type="ARBA" id="ARBA00023163"/>
    </source>
</evidence>
<evidence type="ECO:0000256" key="2">
    <source>
        <dbReference type="ARBA" id="ARBA00023015"/>
    </source>
</evidence>
<organism evidence="6 7">
    <name type="scientific">Hydrogenophaga electricum</name>
    <dbReference type="NCBI Taxonomy" id="1230953"/>
    <lineage>
        <taxon>Bacteria</taxon>
        <taxon>Pseudomonadati</taxon>
        <taxon>Pseudomonadota</taxon>
        <taxon>Betaproteobacteria</taxon>
        <taxon>Burkholderiales</taxon>
        <taxon>Comamonadaceae</taxon>
        <taxon>Hydrogenophaga</taxon>
    </lineage>
</organism>
<keyword evidence="7" id="KW-1185">Reference proteome</keyword>
<dbReference type="EMBL" id="BSPB01000002">
    <property type="protein sequence ID" value="GLS12912.1"/>
    <property type="molecule type" value="Genomic_DNA"/>
</dbReference>
<dbReference type="Gene3D" id="1.10.10.10">
    <property type="entry name" value="Winged helix-like DNA-binding domain superfamily/Winged helix DNA-binding domain"/>
    <property type="match status" value="1"/>
</dbReference>
<evidence type="ECO:0000313" key="7">
    <source>
        <dbReference type="Proteomes" id="UP001156903"/>
    </source>
</evidence>